<keyword evidence="6 16" id="KW-0245">EGF-like domain</keyword>
<dbReference type="InterPro" id="IPR009030">
    <property type="entry name" value="Growth_fac_rcpt_cys_sf"/>
</dbReference>
<evidence type="ECO:0000256" key="7">
    <source>
        <dbReference type="ARBA" id="ARBA00022583"/>
    </source>
</evidence>
<dbReference type="InterPro" id="IPR000152">
    <property type="entry name" value="EGF-type_Asp/Asn_hydroxyl_site"/>
</dbReference>
<dbReference type="InterPro" id="IPR018097">
    <property type="entry name" value="EGF_Ca-bd_CS"/>
</dbReference>
<comment type="similarity">
    <text evidence="3">Belongs to the fibulin family.</text>
</comment>
<keyword evidence="22" id="KW-1185">Reference proteome</keyword>
<keyword evidence="9" id="KW-0732">Signal</keyword>
<dbReference type="PROSITE" id="PS01187">
    <property type="entry name" value="EGF_CA"/>
    <property type="match status" value="4"/>
</dbReference>
<keyword evidence="11 17" id="KW-1133">Transmembrane helix</keyword>
<keyword evidence="12 17" id="KW-0472">Membrane</keyword>
<dbReference type="InterPro" id="IPR003886">
    <property type="entry name" value="NIDO_dom"/>
</dbReference>
<evidence type="ECO:0000256" key="4">
    <source>
        <dbReference type="ARBA" id="ARBA00022525"/>
    </source>
</evidence>
<keyword evidence="8 17" id="KW-0812">Transmembrane</keyword>
<dbReference type="FunFam" id="2.10.25.10:FF:000014">
    <property type="entry name" value="Latent-transforming growth factor beta-binding protein 3"/>
    <property type="match status" value="1"/>
</dbReference>
<evidence type="ECO:0000256" key="8">
    <source>
        <dbReference type="ARBA" id="ARBA00022692"/>
    </source>
</evidence>
<dbReference type="FunFam" id="2.10.25.10:FF:000009">
    <property type="entry name" value="Low-density lipoprotein receptor isoform 1"/>
    <property type="match status" value="1"/>
</dbReference>
<keyword evidence="7" id="KW-0254">Endocytosis</keyword>
<dbReference type="InterPro" id="IPR001846">
    <property type="entry name" value="VWF_type-D"/>
</dbReference>
<evidence type="ECO:0000256" key="12">
    <source>
        <dbReference type="ARBA" id="ARBA00023136"/>
    </source>
</evidence>
<dbReference type="GO" id="GO:0006897">
    <property type="term" value="P:endocytosis"/>
    <property type="evidence" value="ECO:0007669"/>
    <property type="project" value="UniProtKB-KW"/>
</dbReference>
<evidence type="ECO:0000256" key="10">
    <source>
        <dbReference type="ARBA" id="ARBA00022737"/>
    </source>
</evidence>
<sequence length="1892" mass="209502">MSFYCTDFSSSEDWTTGTRLLIYNLTASSTEINFRYASCCWIDLEISGGSWSVQAKASVTKRNDTGKINSSPTTSVPPIVRIPHGCSATIHLLVADQDGDIVRCRWSNAYDECGDICSSFPGAVLNEETCTISYQANGTVGYYGVAVQVEDFSPTGGTVPYSSVPVQFLVYVYSTNQGCYSLPEFISPTRGDQEVVYITANNVYFDRIVAISKVFNTSIVEITTVSPSGFIKSALAKYTDVPGSWYVNITWTPTTSDVNKLYILCFTATDQMGLTSQQRCINLIVSPRIQFDFGLTNGDSFIGVNDGKCKLVSKEYEVPVFRSNHSKIFVCINGIITFDKRLESPGTVNGSDLKGRTILAPYFNDIDQESLKLGGSVYYQVYNALKGDINESSNVRTAQNVIQQTLGDENFIAQFALFVTWHQLRPTRTKPGQNEQMNFQLALVTDGVHTFTFYVYPKNGMTLQKQQVFIGFTTKDGDKYVDYRSFTSAALDIDQLAISFGFTGLLHYRLSFPLLGPKNSRQVCVDWYLKERKNKDEYQEGLDKMPLCPCDTSHLASDQFYDDDYVDQGDAVCTYIRPNWQFRPNDSGKTCCYDKANRYFVSYGSNAGGFIRYHPSKEELKHNRFDKDMRTACCDNNTLCSLYHSVRPIGQCYKIFPAWHAPARGDPHFKTLDGQNYTFNGWGEFTLVTINSSEEEFELQARTSRVVTKDGNMSNATAFTAFAARDTNNVQVHIELNAAKNDLIVYAKMAPSLTLSDYTSDFTNMDKEFNFESDYMSISRPNQAKHIRAVFASGVAFTVGCSVNMLNIDVLIPNKFQNMTAGLLGNFDGDPTNDIQFENGTILWGKVGEKVIFDFGKSWAVDPDHSAFWYPKGKGYYDYNHLNYTPIFLEDLDQAKVESARSVCGEEEYECIFDLVLTDNEEVANETKRLGNDARHVDALLENQIPSISGPSTINVTINNTLTYQLSAFDDGEFSYQLLDGQLYANITDQKNGTAAVTLLLLEDRPINVKATVVDKFGVQASPHEIVIVVCSSCNKRGTCDFAEFRDDNRTTDSFKYAICRCEPYWDGPDCEMDRDGCSTQPCSPLRECIDIPADVHQASGIGYNCTDCPYGFANINDGRCEDIDECSIANGGCEQICNNTFGTFTCSCFEGYRNHTGICQDINECLEASNDCDQTCSNTIGGYNCSCYDGFVFNSVTRICEKGVLPSGCNSLNCSGTAGCTTDNHGNATCFCPKGYKINSDGETCDDINECQLSRCQHLCTNTNGSFYCSCFNGYSIQSDRSSCKECELPKYGENCNNTCKCGQGAIRCDHIKGCICSDGWTGTNCDEDLDECQVPNICNDSLKICLNTKGSYVCNCRDGYVLSSSGSCTDLNECTDPGLNTCQQVCQNEIGGFSCSCFNGYVQSRNNTSVCEDIDECAVGQSGCEQLCHNSEGRFTCECHFGYILNNDRKTCMNVTDVCATYGNINCSQICVLEDKQVFCSCVTGYRLSSDNQTCEDINECEDQQLNRCSHNCTNTNVGYICSCANGFQLDNDGRTCKACDAFHYGPNCSYPCNCGVGAERCDPITGCVCSDGWHGNKCDQNVNECAQNPCAGNYSCSCHEGYVSNGNVCIVCSNNTFGMNCSMQCNCNMSNSINKSQTCDPNNGTCLCKEGWMGVDCSQDVNECEINPDICKEIKHSGCYNVYGSYMCQCHIGYVFYGNGTCLEDVPKSTTPMTVNATDSKYKAIITLDFNLPASVDIKVPENYAKLERDVQEALSEFYRSNMDQLFVRVVIVSMRRGSLIVEYFTVAKDSDDALLKLVGANAKLAAGEKISIAGERISALQLNVEGNEFTDNFVLIVGVGAGTSLSVLLILVIIVVSFYIRKTKQRKTFQGFDIPEVYKVKHTISQLN</sequence>
<dbReference type="SMART" id="SM00179">
    <property type="entry name" value="EGF_CA"/>
    <property type="match status" value="9"/>
</dbReference>
<keyword evidence="5" id="KW-0272">Extracellular matrix</keyword>
<feature type="domain" description="EGF-like" evidence="18">
    <location>
        <begin position="1162"/>
        <end position="1202"/>
    </location>
</feature>
<dbReference type="PROSITE" id="PS01186">
    <property type="entry name" value="EGF_2"/>
    <property type="match status" value="7"/>
</dbReference>
<dbReference type="SMART" id="SM00216">
    <property type="entry name" value="VWD"/>
    <property type="match status" value="1"/>
</dbReference>
<evidence type="ECO:0000256" key="2">
    <source>
        <dbReference type="ARBA" id="ARBA00004498"/>
    </source>
</evidence>
<evidence type="ECO:0000256" key="17">
    <source>
        <dbReference type="SAM" id="Phobius"/>
    </source>
</evidence>
<dbReference type="SMART" id="SM00539">
    <property type="entry name" value="NIDO"/>
    <property type="match status" value="1"/>
</dbReference>
<comment type="subcellular location">
    <subcellularLocation>
        <location evidence="1">Membrane</location>
        <topology evidence="1">Single-pass type I membrane protein</topology>
    </subcellularLocation>
    <subcellularLocation>
        <location evidence="2">Secreted</location>
        <location evidence="2">Extracellular space</location>
        <location evidence="2">Extracellular matrix</location>
    </subcellularLocation>
</comment>
<dbReference type="SUPFAM" id="SSF57184">
    <property type="entry name" value="Growth factor receptor domain"/>
    <property type="match status" value="2"/>
</dbReference>
<dbReference type="InterPro" id="IPR002049">
    <property type="entry name" value="LE_dom"/>
</dbReference>
<keyword evidence="13" id="KW-1015">Disulfide bond</keyword>
<dbReference type="Gene3D" id="2.10.25.140">
    <property type="match status" value="1"/>
</dbReference>
<evidence type="ECO:0000256" key="3">
    <source>
        <dbReference type="ARBA" id="ARBA00006127"/>
    </source>
</evidence>
<gene>
    <name evidence="21" type="ORF">ACJMK2_022738</name>
</gene>
<comment type="caution">
    <text evidence="21">The sequence shown here is derived from an EMBL/GenBank/DDBJ whole genome shotgun (WGS) entry which is preliminary data.</text>
</comment>
<evidence type="ECO:0000256" key="6">
    <source>
        <dbReference type="ARBA" id="ARBA00022536"/>
    </source>
</evidence>
<accession>A0ABD3TL91</accession>
<feature type="transmembrane region" description="Helical" evidence="17">
    <location>
        <begin position="1837"/>
        <end position="1864"/>
    </location>
</feature>
<evidence type="ECO:0000256" key="1">
    <source>
        <dbReference type="ARBA" id="ARBA00004479"/>
    </source>
</evidence>
<dbReference type="Proteomes" id="UP001634394">
    <property type="component" value="Unassembled WGS sequence"/>
</dbReference>
<dbReference type="InterPro" id="IPR026823">
    <property type="entry name" value="cEGF"/>
</dbReference>
<dbReference type="SMART" id="SM00181">
    <property type="entry name" value="EGF"/>
    <property type="match status" value="15"/>
</dbReference>
<feature type="domain" description="EGF-like" evidence="18">
    <location>
        <begin position="1330"/>
        <end position="1368"/>
    </location>
</feature>
<evidence type="ECO:0000256" key="11">
    <source>
        <dbReference type="ARBA" id="ARBA00022989"/>
    </source>
</evidence>
<dbReference type="EMBL" id="JBJQND010000018">
    <property type="protein sequence ID" value="KAL3837376.1"/>
    <property type="molecule type" value="Genomic_DNA"/>
</dbReference>
<evidence type="ECO:0000313" key="21">
    <source>
        <dbReference type="EMBL" id="KAL3837376.1"/>
    </source>
</evidence>
<dbReference type="InterPro" id="IPR001881">
    <property type="entry name" value="EGF-like_Ca-bd_dom"/>
</dbReference>
<dbReference type="PROSITE" id="PS50856">
    <property type="entry name" value="AMOP"/>
    <property type="match status" value="1"/>
</dbReference>
<keyword evidence="14" id="KW-0675">Receptor</keyword>
<dbReference type="InterPro" id="IPR049883">
    <property type="entry name" value="NOTCH1_EGF-like"/>
</dbReference>
<feature type="domain" description="EGF-like" evidence="18">
    <location>
        <begin position="1499"/>
        <end position="1540"/>
    </location>
</feature>
<evidence type="ECO:0000256" key="9">
    <source>
        <dbReference type="ARBA" id="ARBA00022729"/>
    </source>
</evidence>
<comment type="caution">
    <text evidence="16">Lacks conserved residue(s) required for the propagation of feature annotation.</text>
</comment>
<dbReference type="Pfam" id="PF06119">
    <property type="entry name" value="NIDO"/>
    <property type="match status" value="1"/>
</dbReference>
<dbReference type="PANTHER" id="PTHR24050">
    <property type="entry name" value="PA14 DOMAIN-CONTAINING PROTEIN"/>
    <property type="match status" value="1"/>
</dbReference>
<dbReference type="Pfam" id="PF12662">
    <property type="entry name" value="cEGF"/>
    <property type="match status" value="3"/>
</dbReference>
<dbReference type="PANTHER" id="PTHR24050:SF28">
    <property type="entry name" value="UROMODULIN-LIKE"/>
    <property type="match status" value="1"/>
</dbReference>
<evidence type="ECO:0000313" key="22">
    <source>
        <dbReference type="Proteomes" id="UP001634394"/>
    </source>
</evidence>
<dbReference type="InterPro" id="IPR000742">
    <property type="entry name" value="EGF"/>
</dbReference>
<protein>
    <recommendedName>
        <fullName evidence="23">Mucin-like protein</fullName>
    </recommendedName>
</protein>
<dbReference type="InterPro" id="IPR052235">
    <property type="entry name" value="Nephronectin_domain"/>
</dbReference>
<keyword evidence="10" id="KW-0677">Repeat</keyword>
<dbReference type="PROSITE" id="PS50026">
    <property type="entry name" value="EGF_3"/>
    <property type="match status" value="4"/>
</dbReference>
<feature type="domain" description="EGF-like" evidence="18">
    <location>
        <begin position="1248"/>
        <end position="1286"/>
    </location>
</feature>
<dbReference type="CDD" id="cd00054">
    <property type="entry name" value="EGF_CA"/>
    <property type="match status" value="4"/>
</dbReference>
<dbReference type="InterPro" id="IPR005533">
    <property type="entry name" value="AMOP_dom"/>
</dbReference>
<evidence type="ECO:0000256" key="16">
    <source>
        <dbReference type="PROSITE-ProRule" id="PRU00076"/>
    </source>
</evidence>
<dbReference type="Pfam" id="PF07645">
    <property type="entry name" value="EGF_CA"/>
    <property type="match status" value="6"/>
</dbReference>
<evidence type="ECO:0000256" key="15">
    <source>
        <dbReference type="ARBA" id="ARBA00023180"/>
    </source>
</evidence>
<keyword evidence="15" id="KW-0325">Glycoprotein</keyword>
<evidence type="ECO:0000256" key="13">
    <source>
        <dbReference type="ARBA" id="ARBA00023157"/>
    </source>
</evidence>
<dbReference type="PROSITE" id="PS00010">
    <property type="entry name" value="ASX_HYDROXYL"/>
    <property type="match status" value="6"/>
</dbReference>
<organism evidence="21 22">
    <name type="scientific">Sinanodonta woodiana</name>
    <name type="common">Chinese pond mussel</name>
    <name type="synonym">Anodonta woodiana</name>
    <dbReference type="NCBI Taxonomy" id="1069815"/>
    <lineage>
        <taxon>Eukaryota</taxon>
        <taxon>Metazoa</taxon>
        <taxon>Spiralia</taxon>
        <taxon>Lophotrochozoa</taxon>
        <taxon>Mollusca</taxon>
        <taxon>Bivalvia</taxon>
        <taxon>Autobranchia</taxon>
        <taxon>Heteroconchia</taxon>
        <taxon>Palaeoheterodonta</taxon>
        <taxon>Unionida</taxon>
        <taxon>Unionoidea</taxon>
        <taxon>Unionidae</taxon>
        <taxon>Unioninae</taxon>
        <taxon>Sinanodonta</taxon>
    </lineage>
</organism>
<dbReference type="SUPFAM" id="SSF57196">
    <property type="entry name" value="EGF/Laminin"/>
    <property type="match status" value="4"/>
</dbReference>
<dbReference type="GO" id="GO:0016020">
    <property type="term" value="C:membrane"/>
    <property type="evidence" value="ECO:0007669"/>
    <property type="project" value="UniProtKB-SubCell"/>
</dbReference>
<evidence type="ECO:0000259" key="18">
    <source>
        <dbReference type="PROSITE" id="PS50026"/>
    </source>
</evidence>
<keyword evidence="4" id="KW-0964">Secreted</keyword>
<feature type="domain" description="VWFD" evidence="20">
    <location>
        <begin position="659"/>
        <end position="867"/>
    </location>
</feature>
<feature type="domain" description="AMOP" evidence="19">
    <location>
        <begin position="516"/>
        <end position="647"/>
    </location>
</feature>
<evidence type="ECO:0000256" key="5">
    <source>
        <dbReference type="ARBA" id="ARBA00022530"/>
    </source>
</evidence>
<dbReference type="Gene3D" id="2.10.25.10">
    <property type="entry name" value="Laminin"/>
    <property type="match status" value="11"/>
</dbReference>
<evidence type="ECO:0008006" key="23">
    <source>
        <dbReference type="Google" id="ProtNLM"/>
    </source>
</evidence>
<dbReference type="PROSITE" id="PS51233">
    <property type="entry name" value="VWFD"/>
    <property type="match status" value="1"/>
</dbReference>
<evidence type="ECO:0000259" key="19">
    <source>
        <dbReference type="PROSITE" id="PS50856"/>
    </source>
</evidence>
<evidence type="ECO:0000259" key="20">
    <source>
        <dbReference type="PROSITE" id="PS51233"/>
    </source>
</evidence>
<proteinExistence type="inferred from homology"/>
<dbReference type="Pfam" id="PF00053">
    <property type="entry name" value="EGF_laminin"/>
    <property type="match status" value="1"/>
</dbReference>
<name>A0ABD3TL91_SINWO</name>
<evidence type="ECO:0000256" key="14">
    <source>
        <dbReference type="ARBA" id="ARBA00023170"/>
    </source>
</evidence>
<reference evidence="21 22" key="1">
    <citation type="submission" date="2024-11" db="EMBL/GenBank/DDBJ databases">
        <title>Chromosome-level genome assembly of the freshwater bivalve Anodonta woodiana.</title>
        <authorList>
            <person name="Chen X."/>
        </authorList>
    </citation>
    <scope>NUCLEOTIDE SEQUENCE [LARGE SCALE GENOMIC DNA]</scope>
    <source>
        <strain evidence="21">MN2024</strain>
        <tissue evidence="21">Gills</tissue>
    </source>
</reference>